<proteinExistence type="predicted"/>
<protein>
    <submittedName>
        <fullName evidence="1">Uncharacterized protein</fullName>
    </submittedName>
</protein>
<evidence type="ECO:0000313" key="2">
    <source>
        <dbReference type="Proteomes" id="UP000831701"/>
    </source>
</evidence>
<comment type="caution">
    <text evidence="1">The sequence shown here is derived from an EMBL/GenBank/DDBJ whole genome shotgun (WGS) entry which is preliminary data.</text>
</comment>
<name>A0ACB8VG66_9TELE</name>
<sequence length="621" mass="69147">FKEAFSLFDKDGDGTITTKELGTVMRSLGQNPTEAELQDMINEVDADGNGTIDFPEFLTMMARKMKDTDSEEEIREAFRVFDKDGNGYISAAELRHVMTNLGEKLTDEEVDEMIREADIDGDGQVNYEALCILCQRCSLRSMCGGWDFAERSERNWEAHREEAGGGGDARLSSSVSSARDFSVCPPTWCRQRQAESPDPLAASGTAEEEERSHFSTATKQLKGESSSKLSQRREEKRREENEFNMNRSMLSNESCRNDTCNDTLTVDDHGKPATSIIMFLAGVVGNLLALFILGVHQKEHRSRSSVFCILVTGLALTDLLGTCLLSPSVFICYARNLSLISLGGEGLCNLFGFAMSFFGLAPTLILCAMAVERCLAISHPYFYSVHIRRSFAKFTLFFIYLFSLAFCLLPYSGYGKFRQYCPGTWCFIDMDATGEDKANLVQAFSLSYSSLMALLILAVFVCNGSVIVSLCKMHKSQMMRRGSVGSTGRRRKLSLAWFGQGEEEMDHLVLLALITVIFVVCSLPLTIAGFINAIHPFCGDTENLTAFRFYAFNPIVDPWVFIICRKSVFRHLCSLLSCRFSKGAVKTTAHCALSLPLDNHIQCNPPDVRVPQTNTYSNLPL</sequence>
<reference evidence="1" key="1">
    <citation type="submission" date="2022-04" db="EMBL/GenBank/DDBJ databases">
        <title>Jade perch genome.</title>
        <authorList>
            <person name="Chao B."/>
        </authorList>
    </citation>
    <scope>NUCLEOTIDE SEQUENCE</scope>
    <source>
        <strain evidence="1">CB-2022</strain>
    </source>
</reference>
<gene>
    <name evidence="1" type="ORF">L3Q82_018798</name>
</gene>
<dbReference type="Proteomes" id="UP000831701">
    <property type="component" value="Chromosome 22"/>
</dbReference>
<organism evidence="1 2">
    <name type="scientific">Scortum barcoo</name>
    <name type="common">barcoo grunter</name>
    <dbReference type="NCBI Taxonomy" id="214431"/>
    <lineage>
        <taxon>Eukaryota</taxon>
        <taxon>Metazoa</taxon>
        <taxon>Chordata</taxon>
        <taxon>Craniata</taxon>
        <taxon>Vertebrata</taxon>
        <taxon>Euteleostomi</taxon>
        <taxon>Actinopterygii</taxon>
        <taxon>Neopterygii</taxon>
        <taxon>Teleostei</taxon>
        <taxon>Neoteleostei</taxon>
        <taxon>Acanthomorphata</taxon>
        <taxon>Eupercaria</taxon>
        <taxon>Centrarchiformes</taxon>
        <taxon>Terapontoidei</taxon>
        <taxon>Terapontidae</taxon>
        <taxon>Scortum</taxon>
    </lineage>
</organism>
<dbReference type="EMBL" id="CM041552">
    <property type="protein sequence ID" value="KAI3354253.1"/>
    <property type="molecule type" value="Genomic_DNA"/>
</dbReference>
<feature type="non-terminal residue" evidence="1">
    <location>
        <position position="1"/>
    </location>
</feature>
<evidence type="ECO:0000313" key="1">
    <source>
        <dbReference type="EMBL" id="KAI3354253.1"/>
    </source>
</evidence>
<keyword evidence="2" id="KW-1185">Reference proteome</keyword>
<accession>A0ACB8VG66</accession>